<dbReference type="Proteomes" id="UP000737018">
    <property type="component" value="Unassembled WGS sequence"/>
</dbReference>
<organism evidence="1 2">
    <name type="scientific">Castanea mollissima</name>
    <name type="common">Chinese chestnut</name>
    <dbReference type="NCBI Taxonomy" id="60419"/>
    <lineage>
        <taxon>Eukaryota</taxon>
        <taxon>Viridiplantae</taxon>
        <taxon>Streptophyta</taxon>
        <taxon>Embryophyta</taxon>
        <taxon>Tracheophyta</taxon>
        <taxon>Spermatophyta</taxon>
        <taxon>Magnoliopsida</taxon>
        <taxon>eudicotyledons</taxon>
        <taxon>Gunneridae</taxon>
        <taxon>Pentapetalae</taxon>
        <taxon>rosids</taxon>
        <taxon>fabids</taxon>
        <taxon>Fagales</taxon>
        <taxon>Fagaceae</taxon>
        <taxon>Castanea</taxon>
    </lineage>
</organism>
<dbReference type="AlphaFoldDB" id="A0A8J4QDI2"/>
<proteinExistence type="predicted"/>
<evidence type="ECO:0000313" key="2">
    <source>
        <dbReference type="Proteomes" id="UP000737018"/>
    </source>
</evidence>
<gene>
    <name evidence="1" type="ORF">CMV_029906</name>
</gene>
<evidence type="ECO:0000313" key="1">
    <source>
        <dbReference type="EMBL" id="KAF3943553.1"/>
    </source>
</evidence>
<protein>
    <submittedName>
        <fullName evidence="1">Uncharacterized protein</fullName>
    </submittedName>
</protein>
<reference evidence="1" key="1">
    <citation type="submission" date="2020-03" db="EMBL/GenBank/DDBJ databases">
        <title>Castanea mollissima Vanexum genome sequencing.</title>
        <authorList>
            <person name="Staton M."/>
        </authorList>
    </citation>
    <scope>NUCLEOTIDE SEQUENCE</scope>
    <source>
        <tissue evidence="1">Leaf</tissue>
    </source>
</reference>
<accession>A0A8J4QDI2</accession>
<name>A0A8J4QDI2_9ROSI</name>
<dbReference type="EMBL" id="JRKL02012868">
    <property type="protein sequence ID" value="KAF3943553.1"/>
    <property type="molecule type" value="Genomic_DNA"/>
</dbReference>
<comment type="caution">
    <text evidence="1">The sequence shown here is derived from an EMBL/GenBank/DDBJ whole genome shotgun (WGS) entry which is preliminary data.</text>
</comment>
<sequence length="69" mass="7812">MSPPPYHTHCFSSHQHVFEHIVKPTHIVEPLLGFNLILDTKAGSHSLVRIEPPPVLRVITQVIAESQQR</sequence>
<keyword evidence="2" id="KW-1185">Reference proteome</keyword>